<dbReference type="Proteomes" id="UP000814140">
    <property type="component" value="Unassembled WGS sequence"/>
</dbReference>
<protein>
    <submittedName>
        <fullName evidence="1">Acetyl-CoA synthetase-like protein</fullName>
    </submittedName>
</protein>
<gene>
    <name evidence="1" type="ORF">BV25DRAFT_1793424</name>
</gene>
<name>A0ACB8TIP1_9AGAM</name>
<keyword evidence="2" id="KW-1185">Reference proteome</keyword>
<reference evidence="1" key="1">
    <citation type="submission" date="2021-03" db="EMBL/GenBank/DDBJ databases">
        <authorList>
            <consortium name="DOE Joint Genome Institute"/>
            <person name="Ahrendt S."/>
            <person name="Looney B.P."/>
            <person name="Miyauchi S."/>
            <person name="Morin E."/>
            <person name="Drula E."/>
            <person name="Courty P.E."/>
            <person name="Chicoki N."/>
            <person name="Fauchery L."/>
            <person name="Kohler A."/>
            <person name="Kuo A."/>
            <person name="Labutti K."/>
            <person name="Pangilinan J."/>
            <person name="Lipzen A."/>
            <person name="Riley R."/>
            <person name="Andreopoulos W."/>
            <person name="He G."/>
            <person name="Johnson J."/>
            <person name="Barry K.W."/>
            <person name="Grigoriev I.V."/>
            <person name="Nagy L."/>
            <person name="Hibbett D."/>
            <person name="Henrissat B."/>
            <person name="Matheny P.B."/>
            <person name="Labbe J."/>
            <person name="Martin F."/>
        </authorList>
    </citation>
    <scope>NUCLEOTIDE SEQUENCE</scope>
    <source>
        <strain evidence="1">HHB10654</strain>
    </source>
</reference>
<proteinExistence type="predicted"/>
<evidence type="ECO:0000313" key="1">
    <source>
        <dbReference type="EMBL" id="KAI0068277.1"/>
    </source>
</evidence>
<organism evidence="1 2">
    <name type="scientific">Artomyces pyxidatus</name>
    <dbReference type="NCBI Taxonomy" id="48021"/>
    <lineage>
        <taxon>Eukaryota</taxon>
        <taxon>Fungi</taxon>
        <taxon>Dikarya</taxon>
        <taxon>Basidiomycota</taxon>
        <taxon>Agaricomycotina</taxon>
        <taxon>Agaricomycetes</taxon>
        <taxon>Russulales</taxon>
        <taxon>Auriscalpiaceae</taxon>
        <taxon>Artomyces</taxon>
    </lineage>
</organism>
<reference evidence="1" key="2">
    <citation type="journal article" date="2022" name="New Phytol.">
        <title>Evolutionary transition to the ectomycorrhizal habit in the genomes of a hyperdiverse lineage of mushroom-forming fungi.</title>
        <authorList>
            <person name="Looney B."/>
            <person name="Miyauchi S."/>
            <person name="Morin E."/>
            <person name="Drula E."/>
            <person name="Courty P.E."/>
            <person name="Kohler A."/>
            <person name="Kuo A."/>
            <person name="LaButti K."/>
            <person name="Pangilinan J."/>
            <person name="Lipzen A."/>
            <person name="Riley R."/>
            <person name="Andreopoulos W."/>
            <person name="He G."/>
            <person name="Johnson J."/>
            <person name="Nolan M."/>
            <person name="Tritt A."/>
            <person name="Barry K.W."/>
            <person name="Grigoriev I.V."/>
            <person name="Nagy L.G."/>
            <person name="Hibbett D."/>
            <person name="Henrissat B."/>
            <person name="Matheny P.B."/>
            <person name="Labbe J."/>
            <person name="Martin F.M."/>
        </authorList>
    </citation>
    <scope>NUCLEOTIDE SEQUENCE</scope>
    <source>
        <strain evidence="1">HHB10654</strain>
    </source>
</reference>
<accession>A0ACB8TIP1</accession>
<comment type="caution">
    <text evidence="1">The sequence shown here is derived from an EMBL/GenBank/DDBJ whole genome shotgun (WGS) entry which is preliminary data.</text>
</comment>
<sequence length="610" mass="66748">MSPGALPSFSRLSPISSSIFTGNAFHPTPESIPPPNVNLTLPVPPGLPVNIHPLVDQILAQPSLLFDSHTFQNPLDFLLRGAQIYPDKLALVHPDVPQPVFYTYAVWAQRVQNFAYALLKSGIQPGDTIAVIAPNSPMIADAMQGVIGARAIITTINTRLTKSEVDYILQHSGAKLLFVDHEYAHLVKDAKIPVIISQDTGRPGDPYEEFLSAGRKFSRERGWQGLEMDADENKAVCLNYTSGTTGRPKGVLTTLRGTYLAAIANAFEAQMDKNSTYLWILPMFHAAGWTFPWSATFAFSTQITLRTVDYTLIWKHLLHSNVTHYCGAPTIQIGVVNHPHAERLNHPVRAIIAGAAPTAHLLSELEKTGITPVHVYGLTYTYGPFTRNYPQPSWAALPLDERAKLSARQGHAFATSYPLRVVYPLADAAPGTPAGTLVDVPKDGKTVGEIVARGNIVMHGYFRDADATSRAFEGGYFHSGDLAVWHPDGSIAIQDRSKDIIISGGENASTLAIEQELASHPDVLEVSVVGRPHPKWGERPMAFVILHAESAKRWAAKHADFARDLKRHAKDRLPGFATPEWIVVVEELPKTSTGKILKTTLRKRAASAKL</sequence>
<evidence type="ECO:0000313" key="2">
    <source>
        <dbReference type="Proteomes" id="UP000814140"/>
    </source>
</evidence>
<dbReference type="EMBL" id="MU277188">
    <property type="protein sequence ID" value="KAI0068277.1"/>
    <property type="molecule type" value="Genomic_DNA"/>
</dbReference>